<dbReference type="PaxDb" id="4097-A0A1S3YM44"/>
<evidence type="ECO:0000256" key="21">
    <source>
        <dbReference type="RuleBase" id="RU362060"/>
    </source>
</evidence>
<feature type="binding site" evidence="18">
    <location>
        <position position="247"/>
    </location>
    <ligand>
        <name>Ca(2+)</name>
        <dbReference type="ChEBI" id="CHEBI:29108"/>
        <label>2</label>
    </ligand>
</feature>
<evidence type="ECO:0000256" key="18">
    <source>
        <dbReference type="PIRSR" id="PIRSR600823-3"/>
    </source>
</evidence>
<feature type="disulfide bond" evidence="20">
    <location>
        <begin position="120"/>
        <end position="323"/>
    </location>
</feature>
<dbReference type="RefSeq" id="XP_016453000.1">
    <property type="nucleotide sequence ID" value="XM_016597514.1"/>
</dbReference>
<dbReference type="GO" id="GO:0004601">
    <property type="term" value="F:peroxidase activity"/>
    <property type="evidence" value="ECO:0000318"/>
    <property type="project" value="GO_Central"/>
</dbReference>
<feature type="binding site" evidence="18">
    <location>
        <position position="65"/>
    </location>
    <ligand>
        <name>Ca(2+)</name>
        <dbReference type="ChEBI" id="CHEBI:29108"/>
        <label>1</label>
    </ligand>
</feature>
<dbReference type="OrthoDB" id="2113341at2759"/>
<dbReference type="KEGG" id="nta:107777482"/>
<evidence type="ECO:0000256" key="7">
    <source>
        <dbReference type="ARBA" id="ARBA00022617"/>
    </source>
</evidence>
<evidence type="ECO:0000256" key="4">
    <source>
        <dbReference type="ARBA" id="ARBA00012313"/>
    </source>
</evidence>
<evidence type="ECO:0000256" key="14">
    <source>
        <dbReference type="ARBA" id="ARBA00023180"/>
    </source>
</evidence>
<feature type="site" description="Transition state stabilizer" evidence="19">
    <location>
        <position position="60"/>
    </location>
</feature>
<keyword evidence="6 21" id="KW-0575">Peroxidase</keyword>
<evidence type="ECO:0000256" key="11">
    <source>
        <dbReference type="ARBA" id="ARBA00023002"/>
    </source>
</evidence>
<feature type="disulfide bond" evidence="20">
    <location>
        <begin position="197"/>
        <end position="229"/>
    </location>
</feature>
<evidence type="ECO:0000256" key="10">
    <source>
        <dbReference type="ARBA" id="ARBA00022837"/>
    </source>
</evidence>
<reference evidence="24" key="2">
    <citation type="submission" date="2025-08" db="UniProtKB">
        <authorList>
            <consortium name="RefSeq"/>
        </authorList>
    </citation>
    <scope>IDENTIFICATION</scope>
    <source>
        <tissue evidence="24">Leaf</tissue>
    </source>
</reference>
<keyword evidence="7 21" id="KW-0349">Heme</keyword>
<dbReference type="GO" id="GO:0046872">
    <property type="term" value="F:metal ion binding"/>
    <property type="evidence" value="ECO:0007669"/>
    <property type="project" value="UniProtKB-UniRule"/>
</dbReference>
<dbReference type="GO" id="GO:0006950">
    <property type="term" value="P:response to stress"/>
    <property type="evidence" value="ECO:0000318"/>
    <property type="project" value="GO_Central"/>
</dbReference>
<comment type="function">
    <text evidence="2">Removal of H(2)O(2), oxidation of toxic reductants, biosynthesis and degradation of lignin, suberization, auxin catabolism, response to environmental stresses such as wounding, pathogen attack and oxidative stress. These functions might be dependent on each isozyme/isoform in each plant tissue.</text>
</comment>
<dbReference type="AlphaFoldDB" id="A0A1S3YM44"/>
<dbReference type="PRINTS" id="PR00458">
    <property type="entry name" value="PEROXIDASE"/>
</dbReference>
<keyword evidence="12 18" id="KW-0408">Iron</keyword>
<keyword evidence="23" id="KW-1185">Reference proteome</keyword>
<gene>
    <name evidence="24" type="primary">LOC107777482</name>
</gene>
<dbReference type="Pfam" id="PF00141">
    <property type="entry name" value="peroxidase"/>
    <property type="match status" value="1"/>
</dbReference>
<feature type="binding site" evidence="18">
    <location>
        <position position="255"/>
    </location>
    <ligand>
        <name>Ca(2+)</name>
        <dbReference type="ChEBI" id="CHEBI:29108"/>
        <label>2</label>
    </ligand>
</feature>
<keyword evidence="9 21" id="KW-0732">Signal</keyword>
<name>A0A1S3YM44_TOBAC</name>
<evidence type="ECO:0000313" key="24">
    <source>
        <dbReference type="RefSeq" id="XP_016453000.1"/>
    </source>
</evidence>
<feature type="binding site" evidence="18">
    <location>
        <position position="191"/>
    </location>
    <ligand>
        <name>Ca(2+)</name>
        <dbReference type="ChEBI" id="CHEBI:29108"/>
        <label>2</label>
    </ligand>
</feature>
<dbReference type="InterPro" id="IPR002016">
    <property type="entry name" value="Haem_peroxidase"/>
</dbReference>
<feature type="active site" description="Proton acceptor" evidence="16">
    <location>
        <position position="64"/>
    </location>
</feature>
<dbReference type="PROSITE" id="PS00436">
    <property type="entry name" value="PEROXIDASE_2"/>
    <property type="match status" value="1"/>
</dbReference>
<dbReference type="Gene3D" id="1.10.420.10">
    <property type="entry name" value="Peroxidase, domain 2"/>
    <property type="match status" value="1"/>
</dbReference>
<feature type="binding site" evidence="18">
    <location>
        <position position="88"/>
    </location>
    <ligand>
        <name>Ca(2+)</name>
        <dbReference type="ChEBI" id="CHEBI:29108"/>
        <label>1</label>
    </ligand>
</feature>
<evidence type="ECO:0000256" key="13">
    <source>
        <dbReference type="ARBA" id="ARBA00023157"/>
    </source>
</evidence>
<dbReference type="STRING" id="4097.A0A1S3YM44"/>
<feature type="binding site" evidence="17">
    <location>
        <position position="160"/>
    </location>
    <ligand>
        <name>substrate</name>
    </ligand>
</feature>
<evidence type="ECO:0000256" key="1">
    <source>
        <dbReference type="ARBA" id="ARBA00000189"/>
    </source>
</evidence>
<keyword evidence="11 21" id="KW-0560">Oxidoreductase</keyword>
<dbReference type="PROSITE" id="PS50873">
    <property type="entry name" value="PEROXIDASE_4"/>
    <property type="match status" value="1"/>
</dbReference>
<comment type="cofactor">
    <cofactor evidence="18 21">
        <name>Ca(2+)</name>
        <dbReference type="ChEBI" id="CHEBI:29108"/>
    </cofactor>
    <text evidence="18 21">Binds 2 calcium ions per subunit.</text>
</comment>
<protein>
    <recommendedName>
        <fullName evidence="4 21">Peroxidase</fullName>
        <ecNumber evidence="4 21">1.11.1.7</ecNumber>
    </recommendedName>
</protein>
<dbReference type="PANTHER" id="PTHR31517:SF59">
    <property type="entry name" value="PEROXIDASE"/>
    <property type="match status" value="1"/>
</dbReference>
<dbReference type="GO" id="GO:0140825">
    <property type="term" value="F:lactoperoxidase activity"/>
    <property type="evidence" value="ECO:0007669"/>
    <property type="project" value="UniProtKB-EC"/>
</dbReference>
<dbReference type="OMA" id="NMRERSG"/>
<evidence type="ECO:0000256" key="2">
    <source>
        <dbReference type="ARBA" id="ARBA00002322"/>
    </source>
</evidence>
<dbReference type="GeneID" id="107777482"/>
<evidence type="ECO:0000313" key="23">
    <source>
        <dbReference type="Proteomes" id="UP000790787"/>
    </source>
</evidence>
<dbReference type="InterPro" id="IPR019794">
    <property type="entry name" value="Peroxidases_AS"/>
</dbReference>
<dbReference type="GO" id="GO:0009505">
    <property type="term" value="C:plant-type cell wall"/>
    <property type="evidence" value="ECO:0000318"/>
    <property type="project" value="GO_Central"/>
</dbReference>
<dbReference type="GO" id="GO:0005576">
    <property type="term" value="C:extracellular region"/>
    <property type="evidence" value="ECO:0007669"/>
    <property type="project" value="UniProtKB-SubCell"/>
</dbReference>
<feature type="chain" id="PRO_5010001416" description="Peroxidase" evidence="21">
    <location>
        <begin position="23"/>
        <end position="328"/>
    </location>
</feature>
<accession>A0A1S3YM44</accession>
<evidence type="ECO:0000256" key="20">
    <source>
        <dbReference type="PIRSR" id="PIRSR600823-5"/>
    </source>
</evidence>
<keyword evidence="5 21" id="KW-0964">Secreted</keyword>
<dbReference type="Gene3D" id="1.10.520.10">
    <property type="match status" value="1"/>
</dbReference>
<evidence type="ECO:0000256" key="3">
    <source>
        <dbReference type="ARBA" id="ARBA00006873"/>
    </source>
</evidence>
<dbReference type="RefSeq" id="XP_016453000.1">
    <property type="nucleotide sequence ID" value="XM_016597514.2"/>
</dbReference>
<keyword evidence="13 20" id="KW-1015">Disulfide bond</keyword>
<feature type="signal peptide" evidence="21">
    <location>
        <begin position="1"/>
        <end position="22"/>
    </location>
</feature>
<dbReference type="GO" id="GO:0042744">
    <property type="term" value="P:hydrogen peroxide catabolic process"/>
    <property type="evidence" value="ECO:0007669"/>
    <property type="project" value="UniProtKB-KW"/>
</dbReference>
<comment type="cofactor">
    <cofactor evidence="18 21">
        <name>heme b</name>
        <dbReference type="ChEBI" id="CHEBI:60344"/>
    </cofactor>
    <text evidence="18 21">Binds 1 heme b (iron(II)-protoporphyrin IX) group per subunit.</text>
</comment>
<comment type="similarity">
    <text evidence="21">Belongs to the peroxidase family. Classical plant (class III) peroxidase subfamily.</text>
</comment>
<feature type="disulfide bond" evidence="20">
    <location>
        <begin position="33"/>
        <end position="114"/>
    </location>
</feature>
<evidence type="ECO:0000256" key="19">
    <source>
        <dbReference type="PIRSR" id="PIRSR600823-4"/>
    </source>
</evidence>
<dbReference type="PANTHER" id="PTHR31517">
    <property type="match status" value="1"/>
</dbReference>
<evidence type="ECO:0000259" key="22">
    <source>
        <dbReference type="PROSITE" id="PS50873"/>
    </source>
</evidence>
<dbReference type="SMR" id="A0A1S3YM44"/>
<feature type="domain" description="Plant heme peroxidase family profile" evidence="22">
    <location>
        <begin position="23"/>
        <end position="327"/>
    </location>
</feature>
<organism evidence="23 24">
    <name type="scientific">Nicotiana tabacum</name>
    <name type="common">Common tobacco</name>
    <dbReference type="NCBI Taxonomy" id="4097"/>
    <lineage>
        <taxon>Eukaryota</taxon>
        <taxon>Viridiplantae</taxon>
        <taxon>Streptophyta</taxon>
        <taxon>Embryophyta</taxon>
        <taxon>Tracheophyta</taxon>
        <taxon>Spermatophyta</taxon>
        <taxon>Magnoliopsida</taxon>
        <taxon>eudicotyledons</taxon>
        <taxon>Gunneridae</taxon>
        <taxon>Pentapetalae</taxon>
        <taxon>asterids</taxon>
        <taxon>lamiids</taxon>
        <taxon>Solanales</taxon>
        <taxon>Solanaceae</taxon>
        <taxon>Nicotianoideae</taxon>
        <taxon>Nicotianeae</taxon>
        <taxon>Nicotiana</taxon>
    </lineage>
</organism>
<feature type="binding site" description="axial binding residue" evidence="18">
    <location>
        <position position="190"/>
    </location>
    <ligand>
        <name>heme b</name>
        <dbReference type="ChEBI" id="CHEBI:60344"/>
    </ligand>
    <ligandPart>
        <name>Fe</name>
        <dbReference type="ChEBI" id="CHEBI:18248"/>
    </ligandPart>
</feature>
<evidence type="ECO:0000256" key="9">
    <source>
        <dbReference type="ARBA" id="ARBA00022729"/>
    </source>
</evidence>
<feature type="disulfide bond" evidence="20">
    <location>
        <begin position="66"/>
        <end position="71"/>
    </location>
</feature>
<feature type="binding site" evidence="18">
    <location>
        <position position="250"/>
    </location>
    <ligand>
        <name>Ca(2+)</name>
        <dbReference type="ChEBI" id="CHEBI:29108"/>
        <label>2</label>
    </ligand>
</feature>
<comment type="similarity">
    <text evidence="3">Belongs to the peroxidase family. Ascorbate peroxidase subfamily.</text>
</comment>
<dbReference type="CDD" id="cd00693">
    <property type="entry name" value="secretory_peroxidase"/>
    <property type="match status" value="1"/>
</dbReference>
<evidence type="ECO:0000256" key="17">
    <source>
        <dbReference type="PIRSR" id="PIRSR600823-2"/>
    </source>
</evidence>
<sequence>MKIVTLLLVFLCYFCNQDFVSAQLKVGFYSSSCPTAENIVKSVVKEKFKSDHSITGALLRLHFHDCGVRGCDASILIDSDPTNNQTSEKDSNPNFTVRGYELIDEIKEKLEANCPSTVSCADIITLATRDVIALAGGPKYIIPTGRRDGHVSNASEVDLPGPNNSVSEILAFFKTLGLNKNDMVTLLGAHTVGVVHCFFFQSRVSNFRGTGKPDPTMDPELVTKLFKLCNTSTPPTTLDDVPTTFLDQNTSFIVDNQFYKQILLKKGVLKIDQELALDKLSAPIVSRFAANGNAFRQSFAKAMIKMGNINVLVGDDGEIRKNCRVFNK</sequence>
<keyword evidence="8 18" id="KW-0479">Metal-binding</keyword>
<comment type="subcellular location">
    <subcellularLocation>
        <location evidence="21">Secreted</location>
    </subcellularLocation>
</comment>
<feature type="binding site" evidence="18">
    <location>
        <position position="72"/>
    </location>
    <ligand>
        <name>Ca(2+)</name>
        <dbReference type="ChEBI" id="CHEBI:29108"/>
        <label>1</label>
    </ligand>
</feature>
<feature type="binding site" evidence="18">
    <location>
        <position position="70"/>
    </location>
    <ligand>
        <name>Ca(2+)</name>
        <dbReference type="ChEBI" id="CHEBI:29108"/>
        <label>1</label>
    </ligand>
</feature>
<dbReference type="InterPro" id="IPR000823">
    <property type="entry name" value="Peroxidase_pln"/>
</dbReference>
<dbReference type="FunFam" id="1.10.520.10:FF:000008">
    <property type="entry name" value="Peroxidase"/>
    <property type="match status" value="1"/>
</dbReference>
<dbReference type="Proteomes" id="UP000790787">
    <property type="component" value="Chromosome 8"/>
</dbReference>
<keyword evidence="10 18" id="KW-0106">Calcium</keyword>
<evidence type="ECO:0000256" key="12">
    <source>
        <dbReference type="ARBA" id="ARBA00023004"/>
    </source>
</evidence>
<keyword evidence="15 21" id="KW-0376">Hydrogen peroxide</keyword>
<proteinExistence type="inferred from homology"/>
<evidence type="ECO:0000256" key="15">
    <source>
        <dbReference type="ARBA" id="ARBA00023324"/>
    </source>
</evidence>
<comment type="catalytic activity">
    <reaction evidence="1 21">
        <text>2 a phenolic donor + H2O2 = 2 a phenolic radical donor + 2 H2O</text>
        <dbReference type="Rhea" id="RHEA:56136"/>
        <dbReference type="ChEBI" id="CHEBI:15377"/>
        <dbReference type="ChEBI" id="CHEBI:16240"/>
        <dbReference type="ChEBI" id="CHEBI:139520"/>
        <dbReference type="ChEBI" id="CHEBI:139521"/>
        <dbReference type="EC" id="1.11.1.7"/>
    </reaction>
</comment>
<dbReference type="EC" id="1.11.1.7" evidence="4 21"/>
<reference evidence="23" key="1">
    <citation type="journal article" date="2014" name="Nat. Commun.">
        <title>The tobacco genome sequence and its comparison with those of tomato and potato.</title>
        <authorList>
            <person name="Sierro N."/>
            <person name="Battey J.N."/>
            <person name="Ouadi S."/>
            <person name="Bakaher N."/>
            <person name="Bovet L."/>
            <person name="Willig A."/>
            <person name="Goepfert S."/>
            <person name="Peitsch M.C."/>
            <person name="Ivanov N.V."/>
        </authorList>
    </citation>
    <scope>NUCLEOTIDE SEQUENCE [LARGE SCALE GENOMIC DNA]</scope>
</reference>
<dbReference type="FunFam" id="1.10.420.10:FF:000007">
    <property type="entry name" value="Peroxidase"/>
    <property type="match status" value="1"/>
</dbReference>
<dbReference type="InterPro" id="IPR033905">
    <property type="entry name" value="Secretory_peroxidase"/>
</dbReference>
<feature type="binding site" evidence="18">
    <location>
        <position position="74"/>
    </location>
    <ligand>
        <name>Ca(2+)</name>
        <dbReference type="ChEBI" id="CHEBI:29108"/>
        <label>1</label>
    </ligand>
</feature>
<dbReference type="GO" id="GO:0020037">
    <property type="term" value="F:heme binding"/>
    <property type="evidence" value="ECO:0007669"/>
    <property type="project" value="UniProtKB-UniRule"/>
</dbReference>
<dbReference type="PROSITE" id="PS00435">
    <property type="entry name" value="PEROXIDASE_1"/>
    <property type="match status" value="1"/>
</dbReference>
<feature type="binding site" evidence="18">
    <location>
        <position position="68"/>
    </location>
    <ligand>
        <name>Ca(2+)</name>
        <dbReference type="ChEBI" id="CHEBI:29108"/>
        <label>1</label>
    </ligand>
</feature>
<evidence type="ECO:0000256" key="16">
    <source>
        <dbReference type="PIRSR" id="PIRSR600823-1"/>
    </source>
</evidence>
<dbReference type="InterPro" id="IPR019793">
    <property type="entry name" value="Peroxidases_heam-ligand_BS"/>
</dbReference>
<evidence type="ECO:0000256" key="8">
    <source>
        <dbReference type="ARBA" id="ARBA00022723"/>
    </source>
</evidence>
<dbReference type="PRINTS" id="PR00461">
    <property type="entry name" value="PLPEROXIDASE"/>
</dbReference>
<evidence type="ECO:0000256" key="5">
    <source>
        <dbReference type="ARBA" id="ARBA00022525"/>
    </source>
</evidence>
<evidence type="ECO:0000256" key="6">
    <source>
        <dbReference type="ARBA" id="ARBA00022559"/>
    </source>
</evidence>
<dbReference type="InterPro" id="IPR010255">
    <property type="entry name" value="Haem_peroxidase_sf"/>
</dbReference>
<keyword evidence="14" id="KW-0325">Glycoprotein</keyword>
<dbReference type="SUPFAM" id="SSF48113">
    <property type="entry name" value="Heme-dependent peroxidases"/>
    <property type="match status" value="1"/>
</dbReference>
<dbReference type="GO" id="GO:0006979">
    <property type="term" value="P:response to oxidative stress"/>
    <property type="evidence" value="ECO:0007669"/>
    <property type="project" value="UniProtKB-UniRule"/>
</dbReference>